<name>A0ABT1UN33_9GAMM</name>
<organism evidence="1 2">
    <name type="scientific">Methylomonas aurea</name>
    <dbReference type="NCBI Taxonomy" id="2952224"/>
    <lineage>
        <taxon>Bacteria</taxon>
        <taxon>Pseudomonadati</taxon>
        <taxon>Pseudomonadota</taxon>
        <taxon>Gammaproteobacteria</taxon>
        <taxon>Methylococcales</taxon>
        <taxon>Methylococcaceae</taxon>
        <taxon>Methylomonas</taxon>
    </lineage>
</organism>
<evidence type="ECO:0000313" key="1">
    <source>
        <dbReference type="EMBL" id="MCQ8183228.1"/>
    </source>
</evidence>
<evidence type="ECO:0000313" key="2">
    <source>
        <dbReference type="Proteomes" id="UP001524569"/>
    </source>
</evidence>
<comment type="caution">
    <text evidence="1">The sequence shown here is derived from an EMBL/GenBank/DDBJ whole genome shotgun (WGS) entry which is preliminary data.</text>
</comment>
<dbReference type="Proteomes" id="UP001524569">
    <property type="component" value="Unassembled WGS sequence"/>
</dbReference>
<gene>
    <name evidence="1" type="ORF">NP603_19095</name>
</gene>
<dbReference type="EMBL" id="JANIBM010000040">
    <property type="protein sequence ID" value="MCQ8183228.1"/>
    <property type="molecule type" value="Genomic_DNA"/>
</dbReference>
<keyword evidence="2" id="KW-1185">Reference proteome</keyword>
<reference evidence="1 2" key="1">
    <citation type="submission" date="2022-07" db="EMBL/GenBank/DDBJ databases">
        <title>Methylomonas rivi sp. nov., Methylomonas rosea sp. nov., Methylomonas aureus sp. nov. and Methylomonas subterranea sp. nov., four novel methanotrophs isolated from a freshwater creek and the deep terrestrial subsurface.</title>
        <authorList>
            <person name="Abin C."/>
            <person name="Sankaranarayanan K."/>
            <person name="Garner C."/>
            <person name="Sindelar R."/>
            <person name="Kotary K."/>
            <person name="Garner R."/>
            <person name="Barclay S."/>
            <person name="Lawson P."/>
            <person name="Krumholz L."/>
        </authorList>
    </citation>
    <scope>NUCLEOTIDE SEQUENCE [LARGE SCALE GENOMIC DNA]</scope>
    <source>
        <strain evidence="1 2">SURF-1</strain>
    </source>
</reference>
<accession>A0ABT1UN33</accession>
<protein>
    <submittedName>
        <fullName evidence="1">Uncharacterized protein</fullName>
    </submittedName>
</protein>
<proteinExistence type="predicted"/>
<dbReference type="RefSeq" id="WP_256612449.1">
    <property type="nucleotide sequence ID" value="NZ_JANIBM010000040.1"/>
</dbReference>
<sequence length="138" mass="15456">MARRESTNDREGYACLRNHHARHRSGFASLTHWKKLNLVVIGVTSRKVGGNLGDINLIQDTFHSRFTDHVVTGPTAATFADAYAGHALIVNIQNNAASSASYRVWTNKLTLLEQFNWWMFNSLPTGVVANDQAWRMTA</sequence>